<dbReference type="AlphaFoldDB" id="A0A5B9WFJ2"/>
<protein>
    <submittedName>
        <fullName evidence="3">Lactonase, 7-bladed beta-propeller</fullName>
    </submittedName>
</protein>
<evidence type="ECO:0000256" key="1">
    <source>
        <dbReference type="ARBA" id="ARBA00005564"/>
    </source>
</evidence>
<dbReference type="KEGG" id="agv:OJF2_78580"/>
<dbReference type="Pfam" id="PF10282">
    <property type="entry name" value="Lactonase"/>
    <property type="match status" value="2"/>
</dbReference>
<reference evidence="3 4" key="1">
    <citation type="submission" date="2019-08" db="EMBL/GenBank/DDBJ databases">
        <title>Deep-cultivation of Planctomycetes and their phenomic and genomic characterization uncovers novel biology.</title>
        <authorList>
            <person name="Wiegand S."/>
            <person name="Jogler M."/>
            <person name="Boedeker C."/>
            <person name="Pinto D."/>
            <person name="Vollmers J."/>
            <person name="Rivas-Marin E."/>
            <person name="Kohn T."/>
            <person name="Peeters S.H."/>
            <person name="Heuer A."/>
            <person name="Rast P."/>
            <person name="Oberbeckmann S."/>
            <person name="Bunk B."/>
            <person name="Jeske O."/>
            <person name="Meyerdierks A."/>
            <person name="Storesund J.E."/>
            <person name="Kallscheuer N."/>
            <person name="Luecker S."/>
            <person name="Lage O.M."/>
            <person name="Pohl T."/>
            <person name="Merkel B.J."/>
            <person name="Hornburger P."/>
            <person name="Mueller R.-W."/>
            <person name="Bruemmer F."/>
            <person name="Labrenz M."/>
            <person name="Spormann A.M."/>
            <person name="Op den Camp H."/>
            <person name="Overmann J."/>
            <person name="Amann R."/>
            <person name="Jetten M.S.M."/>
            <person name="Mascher T."/>
            <person name="Medema M.H."/>
            <person name="Devos D.P."/>
            <person name="Kaster A.-K."/>
            <person name="Ovreas L."/>
            <person name="Rohde M."/>
            <person name="Galperin M.Y."/>
            <person name="Jogler C."/>
        </authorList>
    </citation>
    <scope>NUCLEOTIDE SEQUENCE [LARGE SCALE GENOMIC DNA]</scope>
    <source>
        <strain evidence="3 4">OJF2</strain>
        <plasmid evidence="4">pojf2_1</plasmid>
    </source>
</reference>
<dbReference type="GO" id="GO:0017057">
    <property type="term" value="F:6-phosphogluconolactonase activity"/>
    <property type="evidence" value="ECO:0007669"/>
    <property type="project" value="TreeGrafter"/>
</dbReference>
<proteinExistence type="inferred from homology"/>
<geneLocation type="plasmid" evidence="4">
    <name>pojf2_1</name>
</geneLocation>
<name>A0A5B9WFJ2_9BACT</name>
<keyword evidence="2" id="KW-0313">Glucose metabolism</keyword>
<dbReference type="Proteomes" id="UP000324233">
    <property type="component" value="Plasmid pOJF2_1"/>
</dbReference>
<dbReference type="RefSeq" id="WP_148599132.1">
    <property type="nucleotide sequence ID" value="NZ_CP042998.1"/>
</dbReference>
<evidence type="ECO:0000313" key="3">
    <source>
        <dbReference type="EMBL" id="QEH39243.1"/>
    </source>
</evidence>
<keyword evidence="3" id="KW-0614">Plasmid</keyword>
<dbReference type="Gene3D" id="2.130.10.10">
    <property type="entry name" value="YVTN repeat-like/Quinoprotein amine dehydrogenase"/>
    <property type="match status" value="2"/>
</dbReference>
<dbReference type="InterPro" id="IPR019405">
    <property type="entry name" value="Lactonase_7-beta_prop"/>
</dbReference>
<dbReference type="InterPro" id="IPR015943">
    <property type="entry name" value="WD40/YVTN_repeat-like_dom_sf"/>
</dbReference>
<gene>
    <name evidence="3" type="ORF">OJF2_78580</name>
</gene>
<dbReference type="OrthoDB" id="145213at2"/>
<dbReference type="SUPFAM" id="SSF75011">
    <property type="entry name" value="3-carboxy-cis,cis-mucoante lactonizing enzyme"/>
    <property type="match status" value="1"/>
</dbReference>
<keyword evidence="2" id="KW-0119">Carbohydrate metabolism</keyword>
<comment type="similarity">
    <text evidence="1">Belongs to the cycloisomerase 2 family.</text>
</comment>
<organism evidence="3 4">
    <name type="scientific">Aquisphaera giovannonii</name>
    <dbReference type="NCBI Taxonomy" id="406548"/>
    <lineage>
        <taxon>Bacteria</taxon>
        <taxon>Pseudomonadati</taxon>
        <taxon>Planctomycetota</taxon>
        <taxon>Planctomycetia</taxon>
        <taxon>Isosphaerales</taxon>
        <taxon>Isosphaeraceae</taxon>
        <taxon>Aquisphaera</taxon>
    </lineage>
</organism>
<dbReference type="PANTHER" id="PTHR30344">
    <property type="entry name" value="6-PHOSPHOGLUCONOLACTONASE-RELATED"/>
    <property type="match status" value="1"/>
</dbReference>
<dbReference type="InterPro" id="IPR050282">
    <property type="entry name" value="Cycloisomerase_2"/>
</dbReference>
<evidence type="ECO:0000256" key="2">
    <source>
        <dbReference type="ARBA" id="ARBA00022526"/>
    </source>
</evidence>
<dbReference type="PANTHER" id="PTHR30344:SF1">
    <property type="entry name" value="6-PHOSPHOGLUCONOLACTONASE"/>
    <property type="match status" value="1"/>
</dbReference>
<accession>A0A5B9WFJ2</accession>
<keyword evidence="4" id="KW-1185">Reference proteome</keyword>
<evidence type="ECO:0000313" key="4">
    <source>
        <dbReference type="Proteomes" id="UP000324233"/>
    </source>
</evidence>
<dbReference type="GO" id="GO:0006006">
    <property type="term" value="P:glucose metabolic process"/>
    <property type="evidence" value="ECO:0007669"/>
    <property type="project" value="UniProtKB-KW"/>
</dbReference>
<dbReference type="EMBL" id="CP042998">
    <property type="protein sequence ID" value="QEH39243.1"/>
    <property type="molecule type" value="Genomic_DNA"/>
</dbReference>
<sequence length="438" mass="45006">MPGRNPRKRALEFGGLDVLESRRLMSASPPSPTTSFVYTETDNSDPGQNAVIAYRRTADGRVTEIGSFKTGGTGLANPQGLLGPDDSDKEVIASPDGHLLFAVNQGSDSVAVFRVRRDGSLDLVNNRPVGSGGTQPVSLSIANGRLYVVNRGNEVQGQAGTVAPSITVFKIGPLGTLRQDVAATTSLRQGLSPSQLLISSRSNLAFLDTFTPPPLNSVPGANEVVPYRISADGKLVPAPGGGVGAPVTPPLLLGLAEHPTRNIIYAGLTGAGRVGVFTYDGGGNLKLAGTAPVEGGAPCWSLVGPDGRFLYTVDTGTNSVGVFSLADPLRPAQVQEFALGGPQNPSGNPSDPRETTDFEFALDPTGDALYVINHSTDAAGHFPQGNALHVLTVAADGTLSEGAGSPRFLPPGIPAGAAPQGVAVIAASRRDGRSDGHD</sequence>